<accession>A0A0K8J713</accession>
<feature type="region of interest" description="Disordered" evidence="1">
    <location>
        <begin position="39"/>
        <end position="88"/>
    </location>
</feature>
<evidence type="ECO:0000313" key="3">
    <source>
        <dbReference type="EMBL" id="CUH93426.1"/>
    </source>
</evidence>
<keyword evidence="4" id="KW-1185">Reference proteome</keyword>
<feature type="compositionally biased region" description="Basic and acidic residues" evidence="1">
    <location>
        <begin position="70"/>
        <end position="85"/>
    </location>
</feature>
<feature type="signal peptide" evidence="2">
    <location>
        <begin position="1"/>
        <end position="23"/>
    </location>
</feature>
<dbReference type="RefSeq" id="WP_058258671.1">
    <property type="nucleotide sequence ID" value="NZ_LN879430.1"/>
</dbReference>
<evidence type="ECO:0000313" key="4">
    <source>
        <dbReference type="Proteomes" id="UP000196053"/>
    </source>
</evidence>
<dbReference type="EMBL" id="LN879430">
    <property type="protein sequence ID" value="CUH93426.1"/>
    <property type="molecule type" value="Genomic_DNA"/>
</dbReference>
<reference evidence="4" key="1">
    <citation type="submission" date="2015-09" db="EMBL/GenBank/DDBJ databases">
        <authorList>
            <person name="Wibberg D."/>
        </authorList>
    </citation>
    <scope>NUCLEOTIDE SEQUENCE [LARGE SCALE GENOMIC DNA]</scope>
    <source>
        <strain evidence="4">SD1D</strain>
    </source>
</reference>
<keyword evidence="2" id="KW-0732">Signal</keyword>
<proteinExistence type="predicted"/>
<protein>
    <submittedName>
        <fullName evidence="3">Putative secreted protein</fullName>
    </submittedName>
</protein>
<feature type="compositionally biased region" description="Acidic residues" evidence="1">
    <location>
        <begin position="39"/>
        <end position="54"/>
    </location>
</feature>
<evidence type="ECO:0000256" key="1">
    <source>
        <dbReference type="SAM" id="MobiDB-lite"/>
    </source>
</evidence>
<organism evidence="3 4">
    <name type="scientific">Herbinix luporum</name>
    <dbReference type="NCBI Taxonomy" id="1679721"/>
    <lineage>
        <taxon>Bacteria</taxon>
        <taxon>Bacillati</taxon>
        <taxon>Bacillota</taxon>
        <taxon>Clostridia</taxon>
        <taxon>Lachnospirales</taxon>
        <taxon>Lachnospiraceae</taxon>
        <taxon>Herbinix</taxon>
    </lineage>
</organism>
<dbReference type="AlphaFoldDB" id="A0A0K8J713"/>
<evidence type="ECO:0000256" key="2">
    <source>
        <dbReference type="SAM" id="SignalP"/>
    </source>
</evidence>
<name>A0A0K8J713_9FIRM</name>
<dbReference type="KEGG" id="hsd:SD1D_1885"/>
<feature type="chain" id="PRO_5005509452" evidence="2">
    <location>
        <begin position="24"/>
        <end position="297"/>
    </location>
</feature>
<feature type="compositionally biased region" description="Low complexity" evidence="1">
    <location>
        <begin position="55"/>
        <end position="69"/>
    </location>
</feature>
<gene>
    <name evidence="3" type="ORF">SD1D_1885</name>
</gene>
<sequence>MKKFTAVFMMIVMILLNSSTCFADSTDYSDNSDYTDYSDDSDYTDYSDDSDYTDYSDNSDNSDYTYYSDNSDHTDYSDDSDHTDYSDVTTSKDNQYISTSSFSSFAEAKEHILDNINFKNLNMVGENSHWHVSLSISNTYTFDGTVFPIAILTVKPKQSYNGLVTLQLYTYKGYASYNMWQTDDNPIRIVTSYPIPKIHNSTYILIQSSQSYITDMIVLTQKYPADMTISLSKATELLINEYYKTFGTYPGKNFTYSAEIINGDWYVYYDDNDGIGGTSCLWIDGKTGKTDGIKTDE</sequence>
<dbReference type="Proteomes" id="UP000196053">
    <property type="component" value="Chromosome I"/>
</dbReference>